<comment type="caution">
    <text evidence="2">The sequence shown here is derived from an EMBL/GenBank/DDBJ whole genome shotgun (WGS) entry which is preliminary data.</text>
</comment>
<sequence length="152" mass="16377">MDYQRREEGYASLGGYIDGGNASGARFAYSQPVVMCYTPEGRKIMQMFVGARRDTAAGDNAAALSIASLPAPNEPSVRLNVSGGELVAVMQFEGYITPANAESVRQRLLACLRQDGIQVAEAEAAGCFRCAQYGAVYQLGERLNELMLQVKV</sequence>
<protein>
    <recommendedName>
        <fullName evidence="4">SOUL heme-binding protein</fullName>
    </recommendedName>
</protein>
<dbReference type="OrthoDB" id="511660at2759"/>
<dbReference type="Gene3D" id="3.20.80.10">
    <property type="entry name" value="Regulatory factor, effector binding domain"/>
    <property type="match status" value="1"/>
</dbReference>
<dbReference type="SUPFAM" id="SSF55136">
    <property type="entry name" value="Probable bacterial effector-binding domain"/>
    <property type="match status" value="1"/>
</dbReference>
<organism evidence="2 3">
    <name type="scientific">Gonium pectorale</name>
    <name type="common">Green alga</name>
    <dbReference type="NCBI Taxonomy" id="33097"/>
    <lineage>
        <taxon>Eukaryota</taxon>
        <taxon>Viridiplantae</taxon>
        <taxon>Chlorophyta</taxon>
        <taxon>core chlorophytes</taxon>
        <taxon>Chlorophyceae</taxon>
        <taxon>CS clade</taxon>
        <taxon>Chlamydomonadales</taxon>
        <taxon>Volvocaceae</taxon>
        <taxon>Gonium</taxon>
    </lineage>
</organism>
<gene>
    <name evidence="2" type="ORF">GPECTOR_15g525</name>
</gene>
<dbReference type="Pfam" id="PF04832">
    <property type="entry name" value="SOUL"/>
    <property type="match status" value="1"/>
</dbReference>
<dbReference type="EMBL" id="LSYV01000016">
    <property type="protein sequence ID" value="KXZ50839.1"/>
    <property type="molecule type" value="Genomic_DNA"/>
</dbReference>
<accession>A0A150GLV4</accession>
<name>A0A150GLV4_GONPE</name>
<dbReference type="PANTHER" id="PTHR11220">
    <property type="entry name" value="HEME-BINDING PROTEIN-RELATED"/>
    <property type="match status" value="1"/>
</dbReference>
<reference evidence="3" key="1">
    <citation type="journal article" date="2016" name="Nat. Commun.">
        <title>The Gonium pectorale genome demonstrates co-option of cell cycle regulation during the evolution of multicellularity.</title>
        <authorList>
            <person name="Hanschen E.R."/>
            <person name="Marriage T.N."/>
            <person name="Ferris P.J."/>
            <person name="Hamaji T."/>
            <person name="Toyoda A."/>
            <person name="Fujiyama A."/>
            <person name="Neme R."/>
            <person name="Noguchi H."/>
            <person name="Minakuchi Y."/>
            <person name="Suzuki M."/>
            <person name="Kawai-Toyooka H."/>
            <person name="Smith D.R."/>
            <person name="Sparks H."/>
            <person name="Anderson J."/>
            <person name="Bakaric R."/>
            <person name="Luria V."/>
            <person name="Karger A."/>
            <person name="Kirschner M.W."/>
            <person name="Durand P.M."/>
            <person name="Michod R.E."/>
            <person name="Nozaki H."/>
            <person name="Olson B.J."/>
        </authorList>
    </citation>
    <scope>NUCLEOTIDE SEQUENCE [LARGE SCALE GENOMIC DNA]</scope>
    <source>
        <strain evidence="3">NIES-2863</strain>
    </source>
</reference>
<dbReference type="InterPro" id="IPR011256">
    <property type="entry name" value="Reg_factor_effector_dom_sf"/>
</dbReference>
<dbReference type="PANTHER" id="PTHR11220:SF58">
    <property type="entry name" value="SOUL HEME-BINDING FAMILY PROTEIN"/>
    <property type="match status" value="1"/>
</dbReference>
<keyword evidence="3" id="KW-1185">Reference proteome</keyword>
<dbReference type="AlphaFoldDB" id="A0A150GLV4"/>
<evidence type="ECO:0000313" key="3">
    <source>
        <dbReference type="Proteomes" id="UP000075714"/>
    </source>
</evidence>
<evidence type="ECO:0008006" key="4">
    <source>
        <dbReference type="Google" id="ProtNLM"/>
    </source>
</evidence>
<proteinExistence type="inferred from homology"/>
<dbReference type="Proteomes" id="UP000075714">
    <property type="component" value="Unassembled WGS sequence"/>
</dbReference>
<evidence type="ECO:0000313" key="2">
    <source>
        <dbReference type="EMBL" id="KXZ50839.1"/>
    </source>
</evidence>
<evidence type="ECO:0000256" key="1">
    <source>
        <dbReference type="ARBA" id="ARBA00009817"/>
    </source>
</evidence>
<comment type="similarity">
    <text evidence="1">Belongs to the HEBP family.</text>
</comment>
<dbReference type="InterPro" id="IPR006917">
    <property type="entry name" value="SOUL_heme-bd"/>
</dbReference>